<proteinExistence type="inferred from homology"/>
<dbReference type="EC" id="1.14.13.148" evidence="14"/>
<dbReference type="InterPro" id="IPR000960">
    <property type="entry name" value="Flavin_mOase"/>
</dbReference>
<evidence type="ECO:0000256" key="5">
    <source>
        <dbReference type="ARBA" id="ARBA00022692"/>
    </source>
</evidence>
<evidence type="ECO:0000256" key="19">
    <source>
        <dbReference type="ARBA" id="ARBA00047338"/>
    </source>
</evidence>
<comment type="similarity">
    <text evidence="3">Belongs to the FMO family.</text>
</comment>
<evidence type="ECO:0000313" key="24">
    <source>
        <dbReference type="Proteomes" id="UP000242814"/>
    </source>
</evidence>
<evidence type="ECO:0000256" key="12">
    <source>
        <dbReference type="ARBA" id="ARBA00023136"/>
    </source>
</evidence>
<evidence type="ECO:0000256" key="10">
    <source>
        <dbReference type="ARBA" id="ARBA00023002"/>
    </source>
</evidence>
<dbReference type="VEuPathDB" id="FungiDB:PABG_03534"/>
<dbReference type="VEuPathDB" id="FungiDB:PADG_02105"/>
<evidence type="ECO:0000256" key="1">
    <source>
        <dbReference type="ARBA" id="ARBA00001974"/>
    </source>
</evidence>
<evidence type="ECO:0000256" key="16">
    <source>
        <dbReference type="ARBA" id="ARBA00034554"/>
    </source>
</evidence>
<dbReference type="VEuPathDB" id="FungiDB:PABG_03533"/>
<evidence type="ECO:0000256" key="13">
    <source>
        <dbReference type="ARBA" id="ARBA00029725"/>
    </source>
</evidence>
<dbReference type="PRINTS" id="PR00370">
    <property type="entry name" value="FMOXYGENASE"/>
</dbReference>
<protein>
    <recommendedName>
        <fullName evidence="15">Flavin-containing monooxygenase 1</fullName>
        <ecNumber evidence="14">1.14.13.148</ecNumber>
    </recommendedName>
    <alternativeName>
        <fullName evidence="17">Dimethylaniline monooxygenase [N-oxide-forming] 1</fullName>
    </alternativeName>
    <alternativeName>
        <fullName evidence="13">Dimethylaniline oxidase 1</fullName>
    </alternativeName>
    <alternativeName>
        <fullName evidence="16">Trimethylamine monooxygenase</fullName>
    </alternativeName>
</protein>
<evidence type="ECO:0000256" key="2">
    <source>
        <dbReference type="ARBA" id="ARBA00004389"/>
    </source>
</evidence>
<keyword evidence="11" id="KW-0503">Monooxygenase</keyword>
<dbReference type="Pfam" id="PF00743">
    <property type="entry name" value="FMO-like"/>
    <property type="match status" value="1"/>
</dbReference>
<evidence type="ECO:0000256" key="14">
    <source>
        <dbReference type="ARBA" id="ARBA00034528"/>
    </source>
</evidence>
<evidence type="ECO:0000256" key="22">
    <source>
        <dbReference type="ARBA" id="ARBA00049443"/>
    </source>
</evidence>
<dbReference type="GO" id="GO:0050660">
    <property type="term" value="F:flavin adenine dinucleotide binding"/>
    <property type="evidence" value="ECO:0007669"/>
    <property type="project" value="InterPro"/>
</dbReference>
<dbReference type="FunFam" id="3.50.50.60:FF:000159">
    <property type="entry name" value="Dimethylaniline monooxygenase [N-oxide-forming]"/>
    <property type="match status" value="1"/>
</dbReference>
<dbReference type="EMBL" id="LZYO01000195">
    <property type="protein sequence ID" value="ODH26219.1"/>
    <property type="molecule type" value="Genomic_DNA"/>
</dbReference>
<comment type="catalytic activity">
    <reaction evidence="19">
        <text>hypotaurine + NADH + O2 + H(+) = taurine + NAD(+) + H2O</text>
        <dbReference type="Rhea" id="RHEA:74111"/>
        <dbReference type="ChEBI" id="CHEBI:15377"/>
        <dbReference type="ChEBI" id="CHEBI:15378"/>
        <dbReference type="ChEBI" id="CHEBI:15379"/>
        <dbReference type="ChEBI" id="CHEBI:57540"/>
        <dbReference type="ChEBI" id="CHEBI:57853"/>
        <dbReference type="ChEBI" id="CHEBI:57945"/>
        <dbReference type="ChEBI" id="CHEBI:507393"/>
        <dbReference type="EC" id="1.14.13.8"/>
    </reaction>
    <physiologicalReaction direction="left-to-right" evidence="19">
        <dbReference type="Rhea" id="RHEA:74112"/>
    </physiologicalReaction>
</comment>
<accession>A0A1D2JC98</accession>
<name>A0A1D2JC98_PARBR</name>
<dbReference type="InterPro" id="IPR050346">
    <property type="entry name" value="FMO-like"/>
</dbReference>
<comment type="catalytic activity">
    <reaction evidence="22">
        <text>N,N-dimethylaniline + NADPH + O2 + H(+) = N,N-dimethylaniline N-oxide + NADP(+) + H2O</text>
        <dbReference type="Rhea" id="RHEA:24468"/>
        <dbReference type="ChEBI" id="CHEBI:15377"/>
        <dbReference type="ChEBI" id="CHEBI:15378"/>
        <dbReference type="ChEBI" id="CHEBI:15379"/>
        <dbReference type="ChEBI" id="CHEBI:16269"/>
        <dbReference type="ChEBI" id="CHEBI:17735"/>
        <dbReference type="ChEBI" id="CHEBI:57783"/>
        <dbReference type="ChEBI" id="CHEBI:58349"/>
        <dbReference type="EC" id="1.14.13.8"/>
    </reaction>
    <physiologicalReaction direction="left-to-right" evidence="22">
        <dbReference type="Rhea" id="RHEA:24469"/>
    </physiologicalReaction>
</comment>
<dbReference type="InterPro" id="IPR036188">
    <property type="entry name" value="FAD/NAD-bd_sf"/>
</dbReference>
<dbReference type="Proteomes" id="UP000242814">
    <property type="component" value="Unassembled WGS sequence"/>
</dbReference>
<comment type="catalytic activity">
    <reaction evidence="20">
        <text>hypotaurine + NADPH + O2 + H(+) = taurine + NADP(+) + H2O</text>
        <dbReference type="Rhea" id="RHEA:69819"/>
        <dbReference type="ChEBI" id="CHEBI:15377"/>
        <dbReference type="ChEBI" id="CHEBI:15378"/>
        <dbReference type="ChEBI" id="CHEBI:15379"/>
        <dbReference type="ChEBI" id="CHEBI:57783"/>
        <dbReference type="ChEBI" id="CHEBI:57853"/>
        <dbReference type="ChEBI" id="CHEBI:58349"/>
        <dbReference type="ChEBI" id="CHEBI:507393"/>
        <dbReference type="EC" id="1.14.13.8"/>
    </reaction>
    <physiologicalReaction direction="left-to-right" evidence="20">
        <dbReference type="Rhea" id="RHEA:69820"/>
    </physiologicalReaction>
</comment>
<dbReference type="InterPro" id="IPR020946">
    <property type="entry name" value="Flavin_mOase-like"/>
</dbReference>
<keyword evidence="8" id="KW-0521">NADP</keyword>
<evidence type="ECO:0000256" key="6">
    <source>
        <dbReference type="ARBA" id="ARBA00022824"/>
    </source>
</evidence>
<comment type="subcellular location">
    <subcellularLocation>
        <location evidence="2">Endoplasmic reticulum membrane</location>
        <topology evidence="2">Single-pass membrane protein</topology>
    </subcellularLocation>
</comment>
<evidence type="ECO:0000256" key="11">
    <source>
        <dbReference type="ARBA" id="ARBA00023033"/>
    </source>
</evidence>
<comment type="function">
    <text evidence="18">Broad spectrum monooxygenase that catalyzes the oxygenation of a wide variety of nitrogen- and sulfur-containing compounds including xenobiotics. Catalyzes the S-oxygenation of hypotaurine to produce taurine, an organic osmolyte involved in cell volume regulation as well as a variety of cytoprotective and developmental processes. In vitro, catalyzes the N-oxygenation of trimethylamine (TMA) to produce trimethylamine N-oxide (TMAO) and could therefore participate to the detoxification of this compound that is generated by the action of gut microbiota from dietary precursors such as choline, choline containing compounds, betaine or L-carnitine.</text>
</comment>
<evidence type="ECO:0000256" key="7">
    <source>
        <dbReference type="ARBA" id="ARBA00022827"/>
    </source>
</evidence>
<evidence type="ECO:0000256" key="9">
    <source>
        <dbReference type="ARBA" id="ARBA00022989"/>
    </source>
</evidence>
<evidence type="ECO:0000256" key="18">
    <source>
        <dbReference type="ARBA" id="ARBA00045957"/>
    </source>
</evidence>
<reference evidence="23 24" key="1">
    <citation type="submission" date="2016-06" db="EMBL/GenBank/DDBJ databases">
        <authorList>
            <person name="Kjaerup R.B."/>
            <person name="Dalgaard T.S."/>
            <person name="Juul-Madsen H.R."/>
        </authorList>
    </citation>
    <scope>NUCLEOTIDE SEQUENCE [LARGE SCALE GENOMIC DNA]</scope>
    <source>
        <strain evidence="23 24">Pb300</strain>
    </source>
</reference>
<evidence type="ECO:0000313" key="23">
    <source>
        <dbReference type="EMBL" id="ODH26219.1"/>
    </source>
</evidence>
<keyword evidence="4" id="KW-0285">Flavoprotein</keyword>
<evidence type="ECO:0000256" key="15">
    <source>
        <dbReference type="ARBA" id="ARBA00034536"/>
    </source>
</evidence>
<dbReference type="VEuPathDB" id="FungiDB:PADG_02104"/>
<comment type="catalytic activity">
    <reaction evidence="21">
        <text>trimethylamine + NADPH + O2 = trimethylamine N-oxide + NADP(+) + H2O</text>
        <dbReference type="Rhea" id="RHEA:31979"/>
        <dbReference type="ChEBI" id="CHEBI:15377"/>
        <dbReference type="ChEBI" id="CHEBI:15379"/>
        <dbReference type="ChEBI" id="CHEBI:15724"/>
        <dbReference type="ChEBI" id="CHEBI:57783"/>
        <dbReference type="ChEBI" id="CHEBI:58349"/>
        <dbReference type="ChEBI" id="CHEBI:58389"/>
        <dbReference type="EC" id="1.14.13.148"/>
    </reaction>
    <physiologicalReaction direction="left-to-right" evidence="21">
        <dbReference type="Rhea" id="RHEA:31980"/>
    </physiologicalReaction>
</comment>
<dbReference type="GO" id="GO:0050661">
    <property type="term" value="F:NADP binding"/>
    <property type="evidence" value="ECO:0007669"/>
    <property type="project" value="InterPro"/>
</dbReference>
<dbReference type="AlphaFoldDB" id="A0A1D2JC98"/>
<comment type="cofactor">
    <cofactor evidence="1">
        <name>FAD</name>
        <dbReference type="ChEBI" id="CHEBI:57692"/>
    </cofactor>
</comment>
<organism evidence="23 24">
    <name type="scientific">Paracoccidioides brasiliensis</name>
    <dbReference type="NCBI Taxonomy" id="121759"/>
    <lineage>
        <taxon>Eukaryota</taxon>
        <taxon>Fungi</taxon>
        <taxon>Dikarya</taxon>
        <taxon>Ascomycota</taxon>
        <taxon>Pezizomycotina</taxon>
        <taxon>Eurotiomycetes</taxon>
        <taxon>Eurotiomycetidae</taxon>
        <taxon>Onygenales</taxon>
        <taxon>Ajellomycetaceae</taxon>
        <taxon>Paracoccidioides</taxon>
    </lineage>
</organism>
<dbReference type="GO" id="GO:0004499">
    <property type="term" value="F:N,N-dimethylaniline monooxygenase activity"/>
    <property type="evidence" value="ECO:0007669"/>
    <property type="project" value="InterPro"/>
</dbReference>
<keyword evidence="10" id="KW-0560">Oxidoreductase</keyword>
<evidence type="ECO:0000256" key="17">
    <source>
        <dbReference type="ARBA" id="ARBA00034561"/>
    </source>
</evidence>
<dbReference type="Gene3D" id="3.50.50.60">
    <property type="entry name" value="FAD/NAD(P)-binding domain"/>
    <property type="match status" value="1"/>
</dbReference>
<evidence type="ECO:0000256" key="20">
    <source>
        <dbReference type="ARBA" id="ARBA00048041"/>
    </source>
</evidence>
<dbReference type="GO" id="GO:0034899">
    <property type="term" value="F:trimethylamine monooxygenase activity"/>
    <property type="evidence" value="ECO:0007669"/>
    <property type="project" value="UniProtKB-EC"/>
</dbReference>
<keyword evidence="9" id="KW-1133">Transmembrane helix</keyword>
<keyword evidence="7" id="KW-0274">FAD</keyword>
<dbReference type="PANTHER" id="PTHR23023">
    <property type="entry name" value="DIMETHYLANILINE MONOOXYGENASE"/>
    <property type="match status" value="1"/>
</dbReference>
<evidence type="ECO:0000256" key="8">
    <source>
        <dbReference type="ARBA" id="ARBA00022857"/>
    </source>
</evidence>
<evidence type="ECO:0000256" key="4">
    <source>
        <dbReference type="ARBA" id="ARBA00022630"/>
    </source>
</evidence>
<evidence type="ECO:0000256" key="21">
    <source>
        <dbReference type="ARBA" id="ARBA00048088"/>
    </source>
</evidence>
<dbReference type="GO" id="GO:0005789">
    <property type="term" value="C:endoplasmic reticulum membrane"/>
    <property type="evidence" value="ECO:0007669"/>
    <property type="project" value="UniProtKB-SubCell"/>
</dbReference>
<sequence>MAAKKVAIIGGGPCGLTTLKECLAQGLDAVLFEARDGIGGQWRYEEPDPETGHAVSSVYEGVILNSFRDGTTFSDFPIDPAHYPDYFCHRKMLKYIEHYADHFGLREFIRLQTKVVSCDQLADGRWTVLHHKTGEDEVTSVYDAIFACTGHNSRPWIPEFEGLNSFKGEVLHSHIYRRAARFEGKKVALIGFASSAVDLACELVPVAKEVHMVARRGGWVFPRFLLGKPTESYESRVSGSIVPARFAEWCEKKLLVFAVGEVPEEIKPDHNLSQANITVHSNLLEFIKVGKIKAHRASVKSFTEHSIILTNNTELDVDAVIICTGYHMEAPYLARETYHVENNPILKSHNTIDLYKLVVSPQFTNLFFIGYIEFRGPLLPVAEIQARWASSIVTGRVKLPPVDKMNQWVKEFQEELVRTMVVSDRHTVTVRFLPYCDSLLADLDANPTFPRLARGLFTWHPLRAFLVLKAVYFGKRTPAQFRLFGYGRKPEIATATLLRLAGDNKEIDAIEKELVILDATSPPSRLHVTPGSQANSTLRLFLKFTAICEDTMIPLVENVKAIGRGFRFLYRGTRSRIRRQQNKRQMRKNDSAMSSDFFQIDLFDCHYPRDFKIYGVGFTHSDLCLLLNEVSSSSEESLYSEESELDIHPVAGFQLPFSTAKAIIEAYRFGPENGPPVSVLNYKDSVKHIPWNTLAYFRSNAQIVDGDLLLKLDIAKQAIDPSTIARFQIVSFLNEDLGVYLNFGKFRFNNDGSDSTLFIQYPQSGVEVRAALTTDPETNARDMRITLWCNFGACDFPDRDMLASVTTSYNAIAFCGDFQTISPEESTYMNYFDDTSPSKFTDYKPLEMALPSKDR</sequence>
<evidence type="ECO:0000256" key="3">
    <source>
        <dbReference type="ARBA" id="ARBA00009183"/>
    </source>
</evidence>
<keyword evidence="6" id="KW-0256">Endoplasmic reticulum</keyword>
<comment type="caution">
    <text evidence="23">The sequence shown here is derived from an EMBL/GenBank/DDBJ whole genome shotgun (WGS) entry which is preliminary data.</text>
</comment>
<gene>
    <name evidence="23" type="ORF">ACO22_04735</name>
</gene>
<keyword evidence="12" id="KW-0472">Membrane</keyword>
<keyword evidence="5" id="KW-0812">Transmembrane</keyword>
<dbReference type="SUPFAM" id="SSF51905">
    <property type="entry name" value="FAD/NAD(P)-binding domain"/>
    <property type="match status" value="2"/>
</dbReference>